<feature type="region of interest" description="Disordered" evidence="1">
    <location>
        <begin position="757"/>
        <end position="780"/>
    </location>
</feature>
<sequence length="809" mass="89429">MSLYQTKKVKIHPSVTAFLRIQPKTEGCLAEPADTPPPPKPSTYVCQHLRGAKYAEFLALSLVRGHGGLSPADHAHVRRKLFPHKLFPPLGAKVLKSQLTNIIKPVILKNKNPALKQSKWMDDEKDIFNTTLRALAHWEVDPAKGFIKSMECTKVTGNWTRKQKEASLPEEEQHALLESRKTFTPHAIVESDVRKLTKLLGEHPLAYDVYMRLSNTEDRQSGLFVFLYLHKAAKEGWLEDHRAVVGLAKVFQTKVYIDESGDPNLKSLAARSEDALSNPCLVPENVARAKWYAKSQGYSGPWALASDDTKVRRRLSYSPDFGGYVIGSVVVLSQCSVDNPNDLEDVLNHIYEENAVASQYRAILMRPVVPGMPPVVVALLPSNGKEKVQEVHKLKMVFLSMAAAVHLPVVTSAADGAAVEAAAQLLMDQEVGTGKAVVYENICFGLKLRAPIHKHTGLLVSITCSWHGKKTSRNNPQYGAHTAMMGIGHVINQDLIDLYKTGESGLGPRNRTVPARLAGLRRSSRSARLPVSTLFWLVQGDVKDVNKQDDGAARRLYSEEAFYATTSVDEKADDVIKPGFKGLNVWLFMFGVTFEAYLHPTLIPEDSDPVNLGADDESDLNLDDAGGSDDEPDAGSKQDTPPLDGLDAGEAALVMARDSALSADLDAVEAEVRDLPPSPVTDSPLAHDAMPTEEPPTHELAMEDQITNRIRNANNRVSVTMLKNKRHRLQSLANVHSKCRVCLNPKYFPSLTKVNEELTSESNEGKNTDSRKKMSSQEMSHCIRIHQAQAPKKSKSIKKVRQLQWYEAS</sequence>
<comment type="caution">
    <text evidence="2">The sequence shown here is derived from an EMBL/GenBank/DDBJ whole genome shotgun (WGS) entry which is preliminary data.</text>
</comment>
<dbReference type="RefSeq" id="XP_007774736.1">
    <property type="nucleotide sequence ID" value="XM_007776546.1"/>
</dbReference>
<dbReference type="OrthoDB" id="2436145at2759"/>
<evidence type="ECO:0000313" key="3">
    <source>
        <dbReference type="Proteomes" id="UP000053558"/>
    </source>
</evidence>
<reference evidence="3" key="1">
    <citation type="journal article" date="2012" name="Science">
        <title>The Paleozoic origin of enzymatic lignin decomposition reconstructed from 31 fungal genomes.</title>
        <authorList>
            <person name="Floudas D."/>
            <person name="Binder M."/>
            <person name="Riley R."/>
            <person name="Barry K."/>
            <person name="Blanchette R.A."/>
            <person name="Henrissat B."/>
            <person name="Martinez A.T."/>
            <person name="Otillar R."/>
            <person name="Spatafora J.W."/>
            <person name="Yadav J.S."/>
            <person name="Aerts A."/>
            <person name="Benoit I."/>
            <person name="Boyd A."/>
            <person name="Carlson A."/>
            <person name="Copeland A."/>
            <person name="Coutinho P.M."/>
            <person name="de Vries R.P."/>
            <person name="Ferreira P."/>
            <person name="Findley K."/>
            <person name="Foster B."/>
            <person name="Gaskell J."/>
            <person name="Glotzer D."/>
            <person name="Gorecki P."/>
            <person name="Heitman J."/>
            <person name="Hesse C."/>
            <person name="Hori C."/>
            <person name="Igarashi K."/>
            <person name="Jurgens J.A."/>
            <person name="Kallen N."/>
            <person name="Kersten P."/>
            <person name="Kohler A."/>
            <person name="Kuees U."/>
            <person name="Kumar T.K.A."/>
            <person name="Kuo A."/>
            <person name="LaButti K."/>
            <person name="Larrondo L.F."/>
            <person name="Lindquist E."/>
            <person name="Ling A."/>
            <person name="Lombard V."/>
            <person name="Lucas S."/>
            <person name="Lundell T."/>
            <person name="Martin R."/>
            <person name="McLaughlin D.J."/>
            <person name="Morgenstern I."/>
            <person name="Morin E."/>
            <person name="Murat C."/>
            <person name="Nagy L.G."/>
            <person name="Nolan M."/>
            <person name="Ohm R.A."/>
            <person name="Patyshakuliyeva A."/>
            <person name="Rokas A."/>
            <person name="Ruiz-Duenas F.J."/>
            <person name="Sabat G."/>
            <person name="Salamov A."/>
            <person name="Samejima M."/>
            <person name="Schmutz J."/>
            <person name="Slot J.C."/>
            <person name="St John F."/>
            <person name="Stenlid J."/>
            <person name="Sun H."/>
            <person name="Sun S."/>
            <person name="Syed K."/>
            <person name="Tsang A."/>
            <person name="Wiebenga A."/>
            <person name="Young D."/>
            <person name="Pisabarro A."/>
            <person name="Eastwood D.C."/>
            <person name="Martin F."/>
            <person name="Cullen D."/>
            <person name="Grigoriev I.V."/>
            <person name="Hibbett D.S."/>
        </authorList>
    </citation>
    <scope>NUCLEOTIDE SEQUENCE [LARGE SCALE GENOMIC DNA]</scope>
    <source>
        <strain evidence="3">RWD-64-598 SS2</strain>
    </source>
</reference>
<feature type="compositionally biased region" description="Basic and acidic residues" evidence="1">
    <location>
        <begin position="763"/>
        <end position="772"/>
    </location>
</feature>
<name>A0A5M3M9K4_CONPW</name>
<dbReference type="KEGG" id="cput:CONPUDRAFT_159467"/>
<proteinExistence type="predicted"/>
<dbReference type="GeneID" id="19204093"/>
<organism evidence="2 3">
    <name type="scientific">Coniophora puteana (strain RWD-64-598)</name>
    <name type="common">Brown rot fungus</name>
    <dbReference type="NCBI Taxonomy" id="741705"/>
    <lineage>
        <taxon>Eukaryota</taxon>
        <taxon>Fungi</taxon>
        <taxon>Dikarya</taxon>
        <taxon>Basidiomycota</taxon>
        <taxon>Agaricomycotina</taxon>
        <taxon>Agaricomycetes</taxon>
        <taxon>Agaricomycetidae</taxon>
        <taxon>Boletales</taxon>
        <taxon>Coniophorineae</taxon>
        <taxon>Coniophoraceae</taxon>
        <taxon>Coniophora</taxon>
    </lineage>
</organism>
<feature type="compositionally biased region" description="Acidic residues" evidence="1">
    <location>
        <begin position="614"/>
        <end position="633"/>
    </location>
</feature>
<protein>
    <submittedName>
        <fullName evidence="2">Uncharacterized protein</fullName>
    </submittedName>
</protein>
<evidence type="ECO:0000313" key="2">
    <source>
        <dbReference type="EMBL" id="EIW75341.1"/>
    </source>
</evidence>
<evidence type="ECO:0000256" key="1">
    <source>
        <dbReference type="SAM" id="MobiDB-lite"/>
    </source>
</evidence>
<dbReference type="AlphaFoldDB" id="A0A5M3M9K4"/>
<accession>A0A5M3M9K4</accession>
<feature type="region of interest" description="Disordered" evidence="1">
    <location>
        <begin position="674"/>
        <end position="697"/>
    </location>
</feature>
<keyword evidence="3" id="KW-1185">Reference proteome</keyword>
<feature type="region of interest" description="Disordered" evidence="1">
    <location>
        <begin position="608"/>
        <end position="646"/>
    </location>
</feature>
<dbReference type="EMBL" id="JH711589">
    <property type="protein sequence ID" value="EIW75341.1"/>
    <property type="molecule type" value="Genomic_DNA"/>
</dbReference>
<dbReference type="Proteomes" id="UP000053558">
    <property type="component" value="Unassembled WGS sequence"/>
</dbReference>
<gene>
    <name evidence="2" type="ORF">CONPUDRAFT_159467</name>
</gene>